<sequence>LNEPAAPDYYKFVANGQADGTPIKVGTPMDVTYVGPQFDDESWGYSGIMGVIELRSPGNRDPFKTWDLSYEPGTYEIDDYDDTGTSGRWLADYVDGAQKTDYLSLGVKKDQFAFEKAYPDKASDHKDAR</sequence>
<dbReference type="AlphaFoldDB" id="A0ABC9YZU6"/>
<reference evidence="2" key="1">
    <citation type="submission" date="2015-07" db="EMBL/GenBank/DDBJ databases">
        <title>Nocardia seriolae U-1 whole genome shotgun sequence.</title>
        <authorList>
            <person name="Imajoh M."/>
            <person name="Fukumoto Y."/>
            <person name="Sukeda M."/>
            <person name="Yamane J."/>
            <person name="Yamasaki K."/>
            <person name="Shimizu M."/>
            <person name="Ohnishi K."/>
            <person name="Oshima S."/>
        </authorList>
    </citation>
    <scope>NUCLEOTIDE SEQUENCE [LARGE SCALE GENOMIC DNA]</scope>
    <source>
        <strain evidence="2">U-1</strain>
    </source>
</reference>
<organism evidence="1 2">
    <name type="scientific">Nocardia seriolae</name>
    <dbReference type="NCBI Taxonomy" id="37332"/>
    <lineage>
        <taxon>Bacteria</taxon>
        <taxon>Bacillati</taxon>
        <taxon>Actinomycetota</taxon>
        <taxon>Actinomycetes</taxon>
        <taxon>Mycobacteriales</taxon>
        <taxon>Nocardiaceae</taxon>
        <taxon>Nocardia</taxon>
    </lineage>
</organism>
<dbReference type="RefSeq" id="WP_045438608.1">
    <property type="nucleotide sequence ID" value="NZ_BAWD02000089.1"/>
</dbReference>
<gene>
    <name evidence="1" type="ORF">NSK11_contig00094-0041</name>
</gene>
<evidence type="ECO:0000313" key="1">
    <source>
        <dbReference type="EMBL" id="GAP30811.1"/>
    </source>
</evidence>
<dbReference type="Proteomes" id="UP000037179">
    <property type="component" value="Unassembled WGS sequence"/>
</dbReference>
<name>A0ABC9YZU6_9NOCA</name>
<keyword evidence="2" id="KW-1185">Reference proteome</keyword>
<protein>
    <submittedName>
        <fullName evidence="1">Uncharacterized protein</fullName>
    </submittedName>
</protein>
<proteinExistence type="predicted"/>
<evidence type="ECO:0000313" key="2">
    <source>
        <dbReference type="Proteomes" id="UP000037179"/>
    </source>
</evidence>
<reference evidence="1 2" key="2">
    <citation type="journal article" date="2016" name="Genome Announc.">
        <title>Draft Genome Sequence of Erythromycin- and Oxytetracycline-Sensitive Nocardia seriolae Strain U-1 (NBRC 110359).</title>
        <authorList>
            <person name="Imajoh M."/>
            <person name="Sukeda M."/>
            <person name="Shimizu M."/>
            <person name="Yamane J."/>
            <person name="Ohnishi K."/>
            <person name="Oshima S."/>
        </authorList>
    </citation>
    <scope>NUCLEOTIDE SEQUENCE [LARGE SCALE GENOMIC DNA]</scope>
    <source>
        <strain evidence="1 2">U-1</strain>
    </source>
</reference>
<feature type="non-terminal residue" evidence="1">
    <location>
        <position position="1"/>
    </location>
</feature>
<dbReference type="EMBL" id="BBYQ01000094">
    <property type="protein sequence ID" value="GAP30811.1"/>
    <property type="molecule type" value="Genomic_DNA"/>
</dbReference>
<comment type="caution">
    <text evidence="1">The sequence shown here is derived from an EMBL/GenBank/DDBJ whole genome shotgun (WGS) entry which is preliminary data.</text>
</comment>
<accession>A0ABC9YZU6</accession>